<keyword evidence="8" id="KW-0862">Zinc</keyword>
<evidence type="ECO:0000256" key="5">
    <source>
        <dbReference type="ARBA" id="ARBA00021214"/>
    </source>
</evidence>
<keyword evidence="6" id="KW-0479">Metal-binding</keyword>
<dbReference type="SUPFAM" id="SSF51556">
    <property type="entry name" value="Metallo-dependent hydrolases"/>
    <property type="match status" value="1"/>
</dbReference>
<reference evidence="12" key="1">
    <citation type="submission" date="2018-05" db="EMBL/GenBank/DDBJ databases">
        <authorList>
            <person name="Lanie J.A."/>
            <person name="Ng W.-L."/>
            <person name="Kazmierczak K.M."/>
            <person name="Andrzejewski T.M."/>
            <person name="Davidsen T.M."/>
            <person name="Wayne K.J."/>
            <person name="Tettelin H."/>
            <person name="Glass J.I."/>
            <person name="Rusch D."/>
            <person name="Podicherti R."/>
            <person name="Tsui H.-C.T."/>
            <person name="Winkler M.E."/>
        </authorList>
    </citation>
    <scope>NUCLEOTIDE SEQUENCE</scope>
</reference>
<evidence type="ECO:0000256" key="4">
    <source>
        <dbReference type="ARBA" id="ARBA00012365"/>
    </source>
</evidence>
<protein>
    <recommendedName>
        <fullName evidence="5">2-amino-3-carboxymuconate-6-semialdehyde decarboxylase</fullName>
        <ecNumber evidence="4">4.1.1.45</ecNumber>
    </recommendedName>
    <alternativeName>
        <fullName evidence="10">Picolinate carboxylase</fullName>
    </alternativeName>
</protein>
<dbReference type="GO" id="GO:0019748">
    <property type="term" value="P:secondary metabolic process"/>
    <property type="evidence" value="ECO:0007669"/>
    <property type="project" value="TreeGrafter"/>
</dbReference>
<comment type="subunit">
    <text evidence="3">Monomer.</text>
</comment>
<dbReference type="PANTHER" id="PTHR21240:SF27">
    <property type="entry name" value="2-AMINO-3-CARBOXYMUCONATE-6-SEMIALDEHYDE DECARBOXYLASE"/>
    <property type="match status" value="1"/>
</dbReference>
<dbReference type="Pfam" id="PF04909">
    <property type="entry name" value="Amidohydro_2"/>
    <property type="match status" value="1"/>
</dbReference>
<gene>
    <name evidence="12" type="ORF">METZ01_LOCUS69991</name>
</gene>
<dbReference type="InterPro" id="IPR032465">
    <property type="entry name" value="ACMSD"/>
</dbReference>
<dbReference type="InterPro" id="IPR006680">
    <property type="entry name" value="Amidohydro-rel"/>
</dbReference>
<evidence type="ECO:0000256" key="6">
    <source>
        <dbReference type="ARBA" id="ARBA00022723"/>
    </source>
</evidence>
<name>A0A381TQM1_9ZZZZ</name>
<evidence type="ECO:0000256" key="1">
    <source>
        <dbReference type="ARBA" id="ARBA00005079"/>
    </source>
</evidence>
<evidence type="ECO:0000313" key="12">
    <source>
        <dbReference type="EMBL" id="SVA17137.1"/>
    </source>
</evidence>
<dbReference type="GO" id="GO:0005829">
    <property type="term" value="C:cytosol"/>
    <property type="evidence" value="ECO:0007669"/>
    <property type="project" value="TreeGrafter"/>
</dbReference>
<comment type="similarity">
    <text evidence="2">Belongs to the metallo-dependent hydrolases superfamily. ACMSD family.</text>
</comment>
<feature type="domain" description="Amidohydrolase-related" evidence="11">
    <location>
        <begin position="4"/>
        <end position="330"/>
    </location>
</feature>
<evidence type="ECO:0000256" key="8">
    <source>
        <dbReference type="ARBA" id="ARBA00022833"/>
    </source>
</evidence>
<organism evidence="12">
    <name type="scientific">marine metagenome</name>
    <dbReference type="NCBI Taxonomy" id="408172"/>
    <lineage>
        <taxon>unclassified sequences</taxon>
        <taxon>metagenomes</taxon>
        <taxon>ecological metagenomes</taxon>
    </lineage>
</organism>
<proteinExistence type="inferred from homology"/>
<dbReference type="GO" id="GO:0016787">
    <property type="term" value="F:hydrolase activity"/>
    <property type="evidence" value="ECO:0007669"/>
    <property type="project" value="InterPro"/>
</dbReference>
<dbReference type="InterPro" id="IPR032466">
    <property type="entry name" value="Metal_Hydrolase"/>
</dbReference>
<dbReference type="AlphaFoldDB" id="A0A381TQM1"/>
<accession>A0A381TQM1</accession>
<sequence>MFKIDIHTHILPGNLNKLTKTFSDPRFLQLDKLDEQNAILKKDQQSFRKVGCNCWHAPERIKDCNKTDVDIQVLSTIPVLFSYWADDAECLKLSQFLNDHISHIVQENPEYFLGLGTIPMQNTDLAIEEMDRCVNELKFPGIEIGSNVNGKNLSEEAFHSIFKHAEKIGCSIFVHPWEMMGQSDMKKYWLPWLVGMPAETSRAICSIIFGGILDKYPALKIAFAHGGGAFPFTIGRIEHGFNVRPDLCAIDNERLPSSYLEHIYVDSLVHDEKAMSFLIDTLGENQIAMGSDYPFPLGEHHPGKLIEGMNLSDSTKQRLLAGTALEWLGLDQNEFTRN</sequence>
<evidence type="ECO:0000256" key="7">
    <source>
        <dbReference type="ARBA" id="ARBA00022793"/>
    </source>
</evidence>
<evidence type="ECO:0000256" key="10">
    <source>
        <dbReference type="ARBA" id="ARBA00031120"/>
    </source>
</evidence>
<evidence type="ECO:0000256" key="3">
    <source>
        <dbReference type="ARBA" id="ARBA00011245"/>
    </source>
</evidence>
<dbReference type="EC" id="4.1.1.45" evidence="4"/>
<comment type="pathway">
    <text evidence="1">Secondary metabolite metabolism; quinolate metabolism.</text>
</comment>
<keyword evidence="9" id="KW-0456">Lyase</keyword>
<dbReference type="Gene3D" id="3.20.20.140">
    <property type="entry name" value="Metal-dependent hydrolases"/>
    <property type="match status" value="1"/>
</dbReference>
<dbReference type="PANTHER" id="PTHR21240">
    <property type="entry name" value="2-AMINO-3-CARBOXYLMUCONATE-6-SEMIALDEHYDE DECARBOXYLASE"/>
    <property type="match status" value="1"/>
</dbReference>
<evidence type="ECO:0000259" key="11">
    <source>
        <dbReference type="Pfam" id="PF04909"/>
    </source>
</evidence>
<evidence type="ECO:0000256" key="2">
    <source>
        <dbReference type="ARBA" id="ARBA00005871"/>
    </source>
</evidence>
<keyword evidence="7" id="KW-0210">Decarboxylase</keyword>
<evidence type="ECO:0000256" key="9">
    <source>
        <dbReference type="ARBA" id="ARBA00023239"/>
    </source>
</evidence>
<dbReference type="GO" id="GO:0001760">
    <property type="term" value="F:aminocarboxymuconate-semialdehyde decarboxylase activity"/>
    <property type="evidence" value="ECO:0007669"/>
    <property type="project" value="UniProtKB-EC"/>
</dbReference>
<dbReference type="GO" id="GO:0046872">
    <property type="term" value="F:metal ion binding"/>
    <property type="evidence" value="ECO:0007669"/>
    <property type="project" value="UniProtKB-KW"/>
</dbReference>
<dbReference type="EMBL" id="UINC01004827">
    <property type="protein sequence ID" value="SVA17137.1"/>
    <property type="molecule type" value="Genomic_DNA"/>
</dbReference>